<evidence type="ECO:0000313" key="4">
    <source>
        <dbReference type="EMBL" id="GBO30148.1"/>
    </source>
</evidence>
<dbReference type="OrthoDB" id="411871at2759"/>
<dbReference type="EMBL" id="BGPR01053326">
    <property type="protein sequence ID" value="GBO30145.1"/>
    <property type="molecule type" value="Genomic_DNA"/>
</dbReference>
<gene>
    <name evidence="4" type="ORF">AVEN_126809_1</name>
    <name evidence="2" type="ORF">AVEN_20815_1</name>
    <name evidence="3" type="ORF">AVEN_80325_1</name>
</gene>
<dbReference type="InterPro" id="IPR000477">
    <property type="entry name" value="RT_dom"/>
</dbReference>
<evidence type="ECO:0000313" key="5">
    <source>
        <dbReference type="Proteomes" id="UP000499080"/>
    </source>
</evidence>
<dbReference type="SUPFAM" id="SSF51735">
    <property type="entry name" value="NAD(P)-binding Rossmann-fold domains"/>
    <property type="match status" value="1"/>
</dbReference>
<dbReference type="GO" id="GO:0008202">
    <property type="term" value="P:steroid metabolic process"/>
    <property type="evidence" value="ECO:0007669"/>
    <property type="project" value="TreeGrafter"/>
</dbReference>
<keyword evidence="5" id="KW-1185">Reference proteome</keyword>
<dbReference type="Gene3D" id="3.40.50.720">
    <property type="entry name" value="NAD(P)-binding Rossmann-like Domain"/>
    <property type="match status" value="1"/>
</dbReference>
<dbReference type="Proteomes" id="UP000499080">
    <property type="component" value="Unassembled WGS sequence"/>
</dbReference>
<dbReference type="EMBL" id="BGPR01053327">
    <property type="protein sequence ID" value="GBO30148.1"/>
    <property type="molecule type" value="Genomic_DNA"/>
</dbReference>
<dbReference type="InterPro" id="IPR002347">
    <property type="entry name" value="SDR_fam"/>
</dbReference>
<comment type="caution">
    <text evidence="3">The sequence shown here is derived from an EMBL/GenBank/DDBJ whole genome shotgun (WGS) entry which is preliminary data.</text>
</comment>
<dbReference type="PANTHER" id="PTHR43313:SF50">
    <property type="entry name" value="GH26015P"/>
    <property type="match status" value="1"/>
</dbReference>
<feature type="non-terminal residue" evidence="3">
    <location>
        <position position="1"/>
    </location>
</feature>
<dbReference type="AlphaFoldDB" id="A0A4Y2VYZ3"/>
<accession>A0A4Y2VYZ3</accession>
<feature type="domain" description="Reverse transcriptase" evidence="1">
    <location>
        <begin position="72"/>
        <end position="183"/>
    </location>
</feature>
<dbReference type="EMBL" id="BGPR01053324">
    <property type="protein sequence ID" value="GBO30138.1"/>
    <property type="molecule type" value="Genomic_DNA"/>
</dbReference>
<dbReference type="GO" id="GO:0016491">
    <property type="term" value="F:oxidoreductase activity"/>
    <property type="evidence" value="ECO:0007669"/>
    <property type="project" value="TreeGrafter"/>
</dbReference>
<evidence type="ECO:0000259" key="1">
    <source>
        <dbReference type="Pfam" id="PF00078"/>
    </source>
</evidence>
<dbReference type="Pfam" id="PF00078">
    <property type="entry name" value="RVT_1"/>
    <property type="match status" value="1"/>
</dbReference>
<name>A0A4Y2VYZ3_ARAVE</name>
<sequence>CDSGFGHEFAKRLDSRGFHVFATCLFPSGPGALELKESCSSKLNILHMDVTQDESVKKGYEYVKENLGSSGKLQENLMTQNLNYHLSTTQQRCSRQFGFKEGRSIDHALHELMQQVKKCRGQRNQTAIISIDIQGAFENLTHKSIEEKLTETNCPGNIKTLFSNLLKDRKVIITTNDGVSQHTQIRGRPL</sequence>
<organism evidence="3 5">
    <name type="scientific">Araneus ventricosus</name>
    <name type="common">Orbweaver spider</name>
    <name type="synonym">Epeira ventricosa</name>
    <dbReference type="NCBI Taxonomy" id="182803"/>
    <lineage>
        <taxon>Eukaryota</taxon>
        <taxon>Metazoa</taxon>
        <taxon>Ecdysozoa</taxon>
        <taxon>Arthropoda</taxon>
        <taxon>Chelicerata</taxon>
        <taxon>Arachnida</taxon>
        <taxon>Araneae</taxon>
        <taxon>Araneomorphae</taxon>
        <taxon>Entelegynae</taxon>
        <taxon>Araneoidea</taxon>
        <taxon>Araneidae</taxon>
        <taxon>Araneus</taxon>
    </lineage>
</organism>
<proteinExistence type="predicted"/>
<evidence type="ECO:0000313" key="2">
    <source>
        <dbReference type="EMBL" id="GBO30138.1"/>
    </source>
</evidence>
<dbReference type="InterPro" id="IPR036291">
    <property type="entry name" value="NAD(P)-bd_dom_sf"/>
</dbReference>
<evidence type="ECO:0000313" key="3">
    <source>
        <dbReference type="EMBL" id="GBO30145.1"/>
    </source>
</evidence>
<reference evidence="3 5" key="1">
    <citation type="journal article" date="2019" name="Sci. Rep.">
        <title>Orb-weaving spider Araneus ventricosus genome elucidates the spidroin gene catalogue.</title>
        <authorList>
            <person name="Kono N."/>
            <person name="Nakamura H."/>
            <person name="Ohtoshi R."/>
            <person name="Moran D.A.P."/>
            <person name="Shinohara A."/>
            <person name="Yoshida Y."/>
            <person name="Fujiwara M."/>
            <person name="Mori M."/>
            <person name="Tomita M."/>
            <person name="Arakawa K."/>
        </authorList>
    </citation>
    <scope>NUCLEOTIDE SEQUENCE [LARGE SCALE GENOMIC DNA]</scope>
</reference>
<dbReference type="PANTHER" id="PTHR43313">
    <property type="entry name" value="SHORT-CHAIN DEHYDROGENASE/REDUCTASE FAMILY 9C"/>
    <property type="match status" value="1"/>
</dbReference>
<protein>
    <recommendedName>
        <fullName evidence="1">Reverse transcriptase domain-containing protein</fullName>
    </recommendedName>
</protein>
<dbReference type="Pfam" id="PF00106">
    <property type="entry name" value="adh_short"/>
    <property type="match status" value="1"/>
</dbReference>